<feature type="transmembrane region" description="Helical" evidence="1">
    <location>
        <begin position="136"/>
        <end position="160"/>
    </location>
</feature>
<name>A0A964WTY1_9HYPH</name>
<keyword evidence="1" id="KW-1133">Transmembrane helix</keyword>
<reference evidence="3" key="1">
    <citation type="submission" date="2019-03" db="EMBL/GenBank/DDBJ databases">
        <title>Afifella sp. nov., isolated from activated sludge.</title>
        <authorList>
            <person name="Li Q."/>
            <person name="Liu Y."/>
        </authorList>
    </citation>
    <scope>NUCLEOTIDE SEQUENCE</scope>
    <source>
        <strain evidence="3">L72</strain>
    </source>
</reference>
<feature type="transmembrane region" description="Helical" evidence="1">
    <location>
        <begin position="437"/>
        <end position="457"/>
    </location>
</feature>
<dbReference type="OrthoDB" id="9791872at2"/>
<keyword evidence="4" id="KW-1185">Reference proteome</keyword>
<dbReference type="RefSeq" id="WP_161140866.1">
    <property type="nucleotide sequence ID" value="NZ_SPKJ01000040.1"/>
</dbReference>
<feature type="transmembrane region" description="Helical" evidence="1">
    <location>
        <begin position="589"/>
        <end position="615"/>
    </location>
</feature>
<dbReference type="InterPro" id="IPR002823">
    <property type="entry name" value="DUF112_TM"/>
</dbReference>
<gene>
    <name evidence="3" type="ORF">E4O86_12435</name>
</gene>
<feature type="transmembrane region" description="Helical" evidence="1">
    <location>
        <begin position="20"/>
        <end position="46"/>
    </location>
</feature>
<organism evidence="3 4">
    <name type="scientific">Propylenella binzhouense</name>
    <dbReference type="NCBI Taxonomy" id="2555902"/>
    <lineage>
        <taxon>Bacteria</taxon>
        <taxon>Pseudomonadati</taxon>
        <taxon>Pseudomonadota</taxon>
        <taxon>Alphaproteobacteria</taxon>
        <taxon>Hyphomicrobiales</taxon>
        <taxon>Propylenellaceae</taxon>
        <taxon>Propylenella</taxon>
    </lineage>
</organism>
<sequence>MIDAALNAIAIVADPFRLGILLSGVLLGLLIGVIPGLSGVAGLAILIPFTYTLDQYSAFALLIGMAAVTSVSDVIPAILFGVPGTVGAAATVIDGHALARSGQAGRALGAGYSAALIGALFGALVLAVAIPVVRPLVLYLGTPELLAFCIFGLSMVAILSGKAPLKGLAAACIGLLIAMVGTGSQLGTSRWTFDTLYLWEEVPLVPLTLGLFALPEIADLAIARTAIAKEGGGASFSSRAQWEGVRDVFRNWWLVLRSSTIGVALGAVPGLGASSIDWIVYGHAVATERNGRFGQGDIRGVMAPESANSAKDGGQLIPTIAFGVPGGAATAVLLSAFLMHGLVPGPDMLTKNLDVTYSIMWSLALANVAGLLICLPLSGFVARLSAVPAGRIVPIVVGVVIIAAVQATQDWGDLYSLMLFGIVGWVMKANGWPRPPLMLGFVLGALFERYLFISITLYGGEWIFRPVVIAILALTAIAIFRPLRAILWGTYRSLRRAHLEAFTPHHGMIFNLLVIALTVYAIRTSSPWPWEDKLLPQVAAYAGLVFAGLNLFTEAFSRREDDEGGLDIDGAGAVAAIPGAIVWTRAARFFGWVVGTILAALAIGVLPAAFLGVLFQSRFEFRQTWRFSLVSSLSLAAIAWLIVNYIFMVRWPQASLGDWLPALRASIHLF</sequence>
<dbReference type="PANTHER" id="PTHR35342:SF5">
    <property type="entry name" value="TRICARBOXYLIC TRANSPORT PROTEIN"/>
    <property type="match status" value="1"/>
</dbReference>
<feature type="transmembrane region" description="Helical" evidence="1">
    <location>
        <begin position="53"/>
        <end position="71"/>
    </location>
</feature>
<dbReference type="PANTHER" id="PTHR35342">
    <property type="entry name" value="TRICARBOXYLIC TRANSPORT PROTEIN"/>
    <property type="match status" value="1"/>
</dbReference>
<feature type="transmembrane region" description="Helical" evidence="1">
    <location>
        <begin position="534"/>
        <end position="552"/>
    </location>
</feature>
<evidence type="ECO:0000256" key="1">
    <source>
        <dbReference type="SAM" id="Phobius"/>
    </source>
</evidence>
<feature type="transmembrane region" description="Helical" evidence="1">
    <location>
        <begin position="627"/>
        <end position="647"/>
    </location>
</feature>
<feature type="transmembrane region" description="Helical" evidence="1">
    <location>
        <begin position="501"/>
        <end position="522"/>
    </location>
</feature>
<evidence type="ECO:0000259" key="2">
    <source>
        <dbReference type="Pfam" id="PF01970"/>
    </source>
</evidence>
<accession>A0A964WTY1</accession>
<evidence type="ECO:0000313" key="4">
    <source>
        <dbReference type="Proteomes" id="UP000773614"/>
    </source>
</evidence>
<feature type="transmembrane region" description="Helical" evidence="1">
    <location>
        <begin position="167"/>
        <end position="184"/>
    </location>
</feature>
<dbReference type="Pfam" id="PF01970">
    <property type="entry name" value="TctA"/>
    <property type="match status" value="1"/>
</dbReference>
<evidence type="ECO:0000313" key="3">
    <source>
        <dbReference type="EMBL" id="MYZ48517.1"/>
    </source>
</evidence>
<proteinExistence type="predicted"/>
<feature type="transmembrane region" description="Helical" evidence="1">
    <location>
        <begin position="316"/>
        <end position="339"/>
    </location>
</feature>
<feature type="transmembrane region" description="Helical" evidence="1">
    <location>
        <begin position="110"/>
        <end position="130"/>
    </location>
</feature>
<feature type="transmembrane region" description="Helical" evidence="1">
    <location>
        <begin position="463"/>
        <end position="480"/>
    </location>
</feature>
<feature type="transmembrane region" description="Helical" evidence="1">
    <location>
        <begin position="389"/>
        <end position="408"/>
    </location>
</feature>
<keyword evidence="1" id="KW-0812">Transmembrane</keyword>
<feature type="domain" description="DUF112" evidence="2">
    <location>
        <begin position="19"/>
        <end position="439"/>
    </location>
</feature>
<protein>
    <recommendedName>
        <fullName evidence="2">DUF112 domain-containing protein</fullName>
    </recommendedName>
</protein>
<comment type="caution">
    <text evidence="3">The sequence shown here is derived from an EMBL/GenBank/DDBJ whole genome shotgun (WGS) entry which is preliminary data.</text>
</comment>
<dbReference type="AlphaFoldDB" id="A0A964WTY1"/>
<keyword evidence="1" id="KW-0472">Membrane</keyword>
<dbReference type="EMBL" id="SPKJ01000040">
    <property type="protein sequence ID" value="MYZ48517.1"/>
    <property type="molecule type" value="Genomic_DNA"/>
</dbReference>
<dbReference type="Proteomes" id="UP000773614">
    <property type="component" value="Unassembled WGS sequence"/>
</dbReference>
<feature type="transmembrane region" description="Helical" evidence="1">
    <location>
        <begin position="359"/>
        <end position="382"/>
    </location>
</feature>